<dbReference type="CDD" id="cd06454">
    <property type="entry name" value="KBL_like"/>
    <property type="match status" value="1"/>
</dbReference>
<comment type="similarity">
    <text evidence="5">Belongs to the class-II pyridoxal-phosphate-dependent aminotransferase family.</text>
</comment>
<dbReference type="InterPro" id="IPR050087">
    <property type="entry name" value="AON_synthase_class-II"/>
</dbReference>
<dbReference type="RefSeq" id="WP_312031784.1">
    <property type="nucleotide sequence ID" value="NZ_CP051151.1"/>
</dbReference>
<keyword evidence="4 5" id="KW-0663">Pyridoxal phosphate</keyword>
<organism evidence="7 8">
    <name type="scientific">Hujiaoplasma nucleasis</name>
    <dbReference type="NCBI Taxonomy" id="2725268"/>
    <lineage>
        <taxon>Bacteria</taxon>
        <taxon>Bacillati</taxon>
        <taxon>Mycoplasmatota</taxon>
        <taxon>Mollicutes</taxon>
        <taxon>Candidatus Izemoplasmatales</taxon>
        <taxon>Hujiaoplasmataceae</taxon>
        <taxon>Hujiaoplasma</taxon>
    </lineage>
</organism>
<comment type="subunit">
    <text evidence="2">Homodimer.</text>
</comment>
<dbReference type="Gene3D" id="3.90.1150.10">
    <property type="entry name" value="Aspartate Aminotransferase, domain 1"/>
    <property type="match status" value="1"/>
</dbReference>
<evidence type="ECO:0000256" key="1">
    <source>
        <dbReference type="ARBA" id="ARBA00001933"/>
    </source>
</evidence>
<dbReference type="KEGG" id="tbk:HF295_08690"/>
<dbReference type="GO" id="GO:0030170">
    <property type="term" value="F:pyridoxal phosphate binding"/>
    <property type="evidence" value="ECO:0007669"/>
    <property type="project" value="InterPro"/>
</dbReference>
<evidence type="ECO:0000256" key="2">
    <source>
        <dbReference type="ARBA" id="ARBA00011738"/>
    </source>
</evidence>
<gene>
    <name evidence="7" type="ORF">HF295_08690</name>
</gene>
<dbReference type="InterPro" id="IPR015421">
    <property type="entry name" value="PyrdxlP-dep_Trfase_major"/>
</dbReference>
<dbReference type="EMBL" id="CP051151">
    <property type="protein sequence ID" value="QLY40928.1"/>
    <property type="molecule type" value="Genomic_DNA"/>
</dbReference>
<dbReference type="InterPro" id="IPR001917">
    <property type="entry name" value="Aminotrans_II_pyridoxalP_BS"/>
</dbReference>
<dbReference type="InterPro" id="IPR015424">
    <property type="entry name" value="PyrdxlP-dep_Trfase"/>
</dbReference>
<comment type="cofactor">
    <cofactor evidence="1 5">
        <name>pyridoxal 5'-phosphate</name>
        <dbReference type="ChEBI" id="CHEBI:597326"/>
    </cofactor>
</comment>
<evidence type="ECO:0000313" key="7">
    <source>
        <dbReference type="EMBL" id="QLY40928.1"/>
    </source>
</evidence>
<dbReference type="PANTHER" id="PTHR13693:SF3">
    <property type="entry name" value="LD36009P"/>
    <property type="match status" value="1"/>
</dbReference>
<dbReference type="InterPro" id="IPR004839">
    <property type="entry name" value="Aminotransferase_I/II_large"/>
</dbReference>
<dbReference type="InterPro" id="IPR015422">
    <property type="entry name" value="PyrdxlP-dep_Trfase_small"/>
</dbReference>
<protein>
    <submittedName>
        <fullName evidence="7">Aminotransferase class I/II-fold pyridoxal phosphate-dependent enzyme</fullName>
    </submittedName>
</protein>
<accession>A0A7L6N6Q7</accession>
<keyword evidence="3 7" id="KW-0808">Transferase</keyword>
<dbReference type="Proteomes" id="UP000512167">
    <property type="component" value="Chromosome"/>
</dbReference>
<feature type="domain" description="Aminotransferase class I/classII large" evidence="6">
    <location>
        <begin position="46"/>
        <end position="384"/>
    </location>
</feature>
<keyword evidence="7" id="KW-0032">Aminotransferase</keyword>
<sequence>MDLFNKCYAYELADKYKEMGLYPYFHALETKQDIEVVMEGKRRIMIGSNNYLGLTGDQRIIDAGVEAIKNFGSGVSGSRFLNGTLTIHLQLENELAEFLNKEACMTFSTGYQTNLGIISAIAGRNDLIFCDRENHASIYDGARLSFAKMVRYKHNDMEDLEKRLAEANPETGKLIVTDGVFSMTGDICNLPEIVRLAKKYGARVMVDDAHGLGVLGKSGRGTAEYFGLEDEVDIIMGTFSKSLASLGGYMVADTKVVDYVRHKSRPFIFCAAITPANARTALEALRILKAEPQRPKRLLEVADYVRKSLINKGLKIIDHSIVPIIPIYTYTVLRTMVACKILYERGVYVNPVVPPATPEGECLIRTSYTSTHTFKLMDEAVEIIADVLNNLPEDEEELLKVLENEK</sequence>
<dbReference type="PROSITE" id="PS00599">
    <property type="entry name" value="AA_TRANSFER_CLASS_2"/>
    <property type="match status" value="1"/>
</dbReference>
<name>A0A7L6N6Q7_9MOLU</name>
<dbReference type="Gene3D" id="3.40.640.10">
    <property type="entry name" value="Type I PLP-dependent aspartate aminotransferase-like (Major domain)"/>
    <property type="match status" value="1"/>
</dbReference>
<proteinExistence type="inferred from homology"/>
<evidence type="ECO:0000256" key="5">
    <source>
        <dbReference type="RuleBase" id="RU003693"/>
    </source>
</evidence>
<dbReference type="Pfam" id="PF00155">
    <property type="entry name" value="Aminotran_1_2"/>
    <property type="match status" value="1"/>
</dbReference>
<dbReference type="FunFam" id="3.40.640.10:FF:000006">
    <property type="entry name" value="5-aminolevulinate synthase, mitochondrial"/>
    <property type="match status" value="1"/>
</dbReference>
<evidence type="ECO:0000313" key="8">
    <source>
        <dbReference type="Proteomes" id="UP000512167"/>
    </source>
</evidence>
<dbReference type="GO" id="GO:0008483">
    <property type="term" value="F:transaminase activity"/>
    <property type="evidence" value="ECO:0007669"/>
    <property type="project" value="UniProtKB-KW"/>
</dbReference>
<keyword evidence="8" id="KW-1185">Reference proteome</keyword>
<dbReference type="AlphaFoldDB" id="A0A7L6N6Q7"/>
<dbReference type="PANTHER" id="PTHR13693">
    <property type="entry name" value="CLASS II AMINOTRANSFERASE/8-AMINO-7-OXONONANOATE SYNTHASE"/>
    <property type="match status" value="1"/>
</dbReference>
<reference evidence="7 8" key="1">
    <citation type="submission" date="2020-04" db="EMBL/GenBank/DDBJ databases">
        <authorList>
            <person name="Zheng R.K."/>
            <person name="Sun C.M."/>
        </authorList>
    </citation>
    <scope>NUCLEOTIDE SEQUENCE [LARGE SCALE GENOMIC DNA]</scope>
    <source>
        <strain evidence="8">zrk29</strain>
    </source>
</reference>
<evidence type="ECO:0000259" key="6">
    <source>
        <dbReference type="Pfam" id="PF00155"/>
    </source>
</evidence>
<dbReference type="SUPFAM" id="SSF53383">
    <property type="entry name" value="PLP-dependent transferases"/>
    <property type="match status" value="1"/>
</dbReference>
<evidence type="ECO:0000256" key="4">
    <source>
        <dbReference type="ARBA" id="ARBA00022898"/>
    </source>
</evidence>
<evidence type="ECO:0000256" key="3">
    <source>
        <dbReference type="ARBA" id="ARBA00022679"/>
    </source>
</evidence>